<sequence>MTSKSESIGTQGSYPPYNPPRHRVSSYPIASSRSLLPALSFCFSRNSLSLWSLRPQRRQCEGCGGVQRPGCWRDCGQ</sequence>
<evidence type="ECO:0000313" key="2">
    <source>
        <dbReference type="EMBL" id="MPC84528.1"/>
    </source>
</evidence>
<evidence type="ECO:0000313" key="3">
    <source>
        <dbReference type="Proteomes" id="UP000324222"/>
    </source>
</evidence>
<dbReference type="Proteomes" id="UP000324222">
    <property type="component" value="Unassembled WGS sequence"/>
</dbReference>
<accession>A0A5B7IV49</accession>
<dbReference type="EMBL" id="VSRR010065668">
    <property type="protein sequence ID" value="MPC84528.1"/>
    <property type="molecule type" value="Genomic_DNA"/>
</dbReference>
<protein>
    <submittedName>
        <fullName evidence="2">Uncharacterized protein</fullName>
    </submittedName>
</protein>
<keyword evidence="3" id="KW-1185">Reference proteome</keyword>
<dbReference type="AlphaFoldDB" id="A0A5B7IV49"/>
<proteinExistence type="predicted"/>
<feature type="compositionally biased region" description="Polar residues" evidence="1">
    <location>
        <begin position="1"/>
        <end position="13"/>
    </location>
</feature>
<gene>
    <name evidence="2" type="ORF">E2C01_079267</name>
</gene>
<organism evidence="2 3">
    <name type="scientific">Portunus trituberculatus</name>
    <name type="common">Swimming crab</name>
    <name type="synonym">Neptunus trituberculatus</name>
    <dbReference type="NCBI Taxonomy" id="210409"/>
    <lineage>
        <taxon>Eukaryota</taxon>
        <taxon>Metazoa</taxon>
        <taxon>Ecdysozoa</taxon>
        <taxon>Arthropoda</taxon>
        <taxon>Crustacea</taxon>
        <taxon>Multicrustacea</taxon>
        <taxon>Malacostraca</taxon>
        <taxon>Eumalacostraca</taxon>
        <taxon>Eucarida</taxon>
        <taxon>Decapoda</taxon>
        <taxon>Pleocyemata</taxon>
        <taxon>Brachyura</taxon>
        <taxon>Eubrachyura</taxon>
        <taxon>Portunoidea</taxon>
        <taxon>Portunidae</taxon>
        <taxon>Portuninae</taxon>
        <taxon>Portunus</taxon>
    </lineage>
</organism>
<reference evidence="2 3" key="1">
    <citation type="submission" date="2019-05" db="EMBL/GenBank/DDBJ databases">
        <title>Another draft genome of Portunus trituberculatus and its Hox gene families provides insights of decapod evolution.</title>
        <authorList>
            <person name="Jeong J.-H."/>
            <person name="Song I."/>
            <person name="Kim S."/>
            <person name="Choi T."/>
            <person name="Kim D."/>
            <person name="Ryu S."/>
            <person name="Kim W."/>
        </authorList>
    </citation>
    <scope>NUCLEOTIDE SEQUENCE [LARGE SCALE GENOMIC DNA]</scope>
    <source>
        <tissue evidence="2">Muscle</tissue>
    </source>
</reference>
<feature type="region of interest" description="Disordered" evidence="1">
    <location>
        <begin position="1"/>
        <end position="21"/>
    </location>
</feature>
<name>A0A5B7IV49_PORTR</name>
<evidence type="ECO:0000256" key="1">
    <source>
        <dbReference type="SAM" id="MobiDB-lite"/>
    </source>
</evidence>
<comment type="caution">
    <text evidence="2">The sequence shown here is derived from an EMBL/GenBank/DDBJ whole genome shotgun (WGS) entry which is preliminary data.</text>
</comment>